<evidence type="ECO:0000313" key="9">
    <source>
        <dbReference type="EMBL" id="CUS09725.1"/>
    </source>
</evidence>
<dbReference type="InterPro" id="IPR019775">
    <property type="entry name" value="WD40_repeat_CS"/>
</dbReference>
<dbReference type="InterPro" id="IPR036322">
    <property type="entry name" value="WD40_repeat_dom_sf"/>
</dbReference>
<comment type="similarity">
    <text evidence="4">Belongs to the WD repeat ASA1 family.</text>
</comment>
<dbReference type="SUPFAM" id="SSF50978">
    <property type="entry name" value="WD40 repeat-like"/>
    <property type="match status" value="1"/>
</dbReference>
<dbReference type="EMBL" id="LN891071">
    <property type="protein sequence ID" value="CUS09725.1"/>
    <property type="molecule type" value="Genomic_DNA"/>
</dbReference>
<evidence type="ECO:0000256" key="8">
    <source>
        <dbReference type="SAM" id="MobiDB-lite"/>
    </source>
</evidence>
<name>A0A292PSN9_9PEZI</name>
<feature type="region of interest" description="Disordered" evidence="8">
    <location>
        <begin position="280"/>
        <end position="302"/>
    </location>
</feature>
<keyword evidence="1 7" id="KW-0853">WD repeat</keyword>
<dbReference type="AlphaFoldDB" id="A0A292PSN9"/>
<dbReference type="PANTHER" id="PTHR19854:SF1">
    <property type="entry name" value="GUANINE NUCLEOTIDE-BINDING PROTEIN SUBUNIT BETA-LIKE PROTEIN 1"/>
    <property type="match status" value="1"/>
</dbReference>
<evidence type="ECO:0000256" key="2">
    <source>
        <dbReference type="ARBA" id="ARBA00022737"/>
    </source>
</evidence>
<feature type="compositionally biased region" description="Pro residues" evidence="8">
    <location>
        <begin position="284"/>
        <end position="294"/>
    </location>
</feature>
<dbReference type="PROSITE" id="PS50082">
    <property type="entry name" value="WD_REPEATS_2"/>
    <property type="match status" value="1"/>
</dbReference>
<keyword evidence="10" id="KW-1185">Reference proteome</keyword>
<keyword evidence="2" id="KW-0677">Repeat</keyword>
<evidence type="ECO:0000256" key="7">
    <source>
        <dbReference type="PROSITE-ProRule" id="PRU00221"/>
    </source>
</evidence>
<dbReference type="Pfam" id="PF00400">
    <property type="entry name" value="WD40"/>
    <property type="match status" value="1"/>
</dbReference>
<feature type="repeat" description="WD" evidence="7">
    <location>
        <begin position="23"/>
        <end position="64"/>
    </location>
</feature>
<evidence type="ECO:0000256" key="4">
    <source>
        <dbReference type="ARBA" id="ARBA00037931"/>
    </source>
</evidence>
<proteinExistence type="inferred from homology"/>
<protein>
    <recommendedName>
        <fullName evidence="6">ASTRA-associated protein 1</fullName>
    </recommendedName>
</protein>
<sequence length="405" mass="44197">MLSTSKPPLTATAPVPAQPTYILRGHAAQIHSVHFYSSNTRLATADASGWVILWSLHTRRATAVWKAHEGSVLKVDGWDGKIITHGRDNKLFVWRVEEEGMDVLLPVEDEVRWRRSPWLVASLDVNALNFCGFGGCAGATAAAATGEGGYLVAVPAPLRAEDVGRFPCLGVGCVDVMRLPDGARVYAGVRHEGVKTGMAMSLSMFYSGEHLVLVAGYESGHAVVYKWDTKDTWKVVYTHKPHSQPILSLSVSPTPDTNPYFITSSADSVIAKHPLPILTTTPAPNTPDTPPPNEPIKVTDTRHYGQQSITIRSDGRIFSTAGWDSRIRVYSVKTMKELAVLKWHREGCYAVAFGEILDGGSGQEGGDGDGREVLSVEKRREKKVKETHWVAGGAKDGKVSLWEIY</sequence>
<dbReference type="SMART" id="SM00320">
    <property type="entry name" value="WD40"/>
    <property type="match status" value="5"/>
</dbReference>
<dbReference type="Gene3D" id="2.130.10.10">
    <property type="entry name" value="YVTN repeat-like/Quinoprotein amine dehydrogenase"/>
    <property type="match status" value="2"/>
</dbReference>
<dbReference type="InterPro" id="IPR015943">
    <property type="entry name" value="WD40/YVTN_repeat-like_dom_sf"/>
</dbReference>
<dbReference type="PROSITE" id="PS00678">
    <property type="entry name" value="WD_REPEATS_1"/>
    <property type="match status" value="1"/>
</dbReference>
<evidence type="ECO:0000256" key="3">
    <source>
        <dbReference type="ARBA" id="ARBA00037338"/>
    </source>
</evidence>
<reference evidence="9" key="1">
    <citation type="submission" date="2015-10" db="EMBL/GenBank/DDBJ databases">
        <authorList>
            <person name="Regsiter A."/>
            <person name="william w."/>
        </authorList>
    </citation>
    <scope>NUCLEOTIDE SEQUENCE</scope>
    <source>
        <strain evidence="9">Montdore</strain>
    </source>
</reference>
<evidence type="ECO:0000256" key="5">
    <source>
        <dbReference type="ARBA" id="ARBA00038749"/>
    </source>
</evidence>
<comment type="function">
    <text evidence="3">Component of the ASTRA complex involved in chromatin remodeling.</text>
</comment>
<accession>A0A292PSN9</accession>
<evidence type="ECO:0000256" key="6">
    <source>
        <dbReference type="ARBA" id="ARBA00040563"/>
    </source>
</evidence>
<dbReference type="PANTHER" id="PTHR19854">
    <property type="entry name" value="TRANSDUCIN BETA-LIKE 3"/>
    <property type="match status" value="1"/>
</dbReference>
<gene>
    <name evidence="9" type="ORF">GSTUAT00006155001</name>
</gene>
<organism evidence="9 10">
    <name type="scientific">Tuber aestivum</name>
    <name type="common">summer truffle</name>
    <dbReference type="NCBI Taxonomy" id="59557"/>
    <lineage>
        <taxon>Eukaryota</taxon>
        <taxon>Fungi</taxon>
        <taxon>Dikarya</taxon>
        <taxon>Ascomycota</taxon>
        <taxon>Pezizomycotina</taxon>
        <taxon>Pezizomycetes</taxon>
        <taxon>Pezizales</taxon>
        <taxon>Tuberaceae</taxon>
        <taxon>Tuber</taxon>
    </lineage>
</organism>
<evidence type="ECO:0000256" key="1">
    <source>
        <dbReference type="ARBA" id="ARBA00022574"/>
    </source>
</evidence>
<evidence type="ECO:0000313" key="10">
    <source>
        <dbReference type="Proteomes" id="UP001412239"/>
    </source>
</evidence>
<dbReference type="Proteomes" id="UP001412239">
    <property type="component" value="Unassembled WGS sequence"/>
</dbReference>
<dbReference type="InterPro" id="IPR001680">
    <property type="entry name" value="WD40_rpt"/>
</dbReference>
<comment type="subunit">
    <text evidence="5">Component of the ASTRA chromatin remodeling machinery complex.</text>
</comment>